<dbReference type="CDD" id="cd07821">
    <property type="entry name" value="PYR_PYL_RCAR_like"/>
    <property type="match status" value="1"/>
</dbReference>
<dbReference type="InterPro" id="IPR019587">
    <property type="entry name" value="Polyketide_cyclase/dehydratase"/>
</dbReference>
<evidence type="ECO:0000313" key="2">
    <source>
        <dbReference type="Proteomes" id="UP001500831"/>
    </source>
</evidence>
<dbReference type="EMBL" id="BAAAVI010000091">
    <property type="protein sequence ID" value="GAA2907594.1"/>
    <property type="molecule type" value="Genomic_DNA"/>
</dbReference>
<name>A0ABP6IS71_9ACTN</name>
<dbReference type="SUPFAM" id="SSF55961">
    <property type="entry name" value="Bet v1-like"/>
    <property type="match status" value="1"/>
</dbReference>
<gene>
    <name evidence="1" type="ORF">GCM10010517_74010</name>
</gene>
<accession>A0ABP6IS71</accession>
<protein>
    <submittedName>
        <fullName evidence="1">SRPBCC family protein</fullName>
    </submittedName>
</protein>
<comment type="caution">
    <text evidence="1">The sequence shown here is derived from an EMBL/GenBank/DDBJ whole genome shotgun (WGS) entry which is preliminary data.</text>
</comment>
<dbReference type="Pfam" id="PF10604">
    <property type="entry name" value="Polyketide_cyc2"/>
    <property type="match status" value="1"/>
</dbReference>
<sequence>MPGVMAEQRIDITCHSPSAPERVWALLSDVSTWSSWGPFDASGLESPGSPEPDGVGAVRFFRRGRRVTRERVIVFDEIRRHFAYELLEGIPARDYRADVTLEPLPGGGTAIRWRSRFRGRLPGQGPVVKLVLRRFIDDLVQRLARH</sequence>
<evidence type="ECO:0000313" key="1">
    <source>
        <dbReference type="EMBL" id="GAA2907594.1"/>
    </source>
</evidence>
<organism evidence="1 2">
    <name type="scientific">Streptosporangium fragile</name>
    <dbReference type="NCBI Taxonomy" id="46186"/>
    <lineage>
        <taxon>Bacteria</taxon>
        <taxon>Bacillati</taxon>
        <taxon>Actinomycetota</taxon>
        <taxon>Actinomycetes</taxon>
        <taxon>Streptosporangiales</taxon>
        <taxon>Streptosporangiaceae</taxon>
        <taxon>Streptosporangium</taxon>
    </lineage>
</organism>
<dbReference type="Gene3D" id="3.30.530.20">
    <property type="match status" value="1"/>
</dbReference>
<dbReference type="Proteomes" id="UP001500831">
    <property type="component" value="Unassembled WGS sequence"/>
</dbReference>
<proteinExistence type="predicted"/>
<reference evidence="2" key="1">
    <citation type="journal article" date="2019" name="Int. J. Syst. Evol. Microbiol.">
        <title>The Global Catalogue of Microorganisms (GCM) 10K type strain sequencing project: providing services to taxonomists for standard genome sequencing and annotation.</title>
        <authorList>
            <consortium name="The Broad Institute Genomics Platform"/>
            <consortium name="The Broad Institute Genome Sequencing Center for Infectious Disease"/>
            <person name="Wu L."/>
            <person name="Ma J."/>
        </authorList>
    </citation>
    <scope>NUCLEOTIDE SEQUENCE [LARGE SCALE GENOMIC DNA]</scope>
    <source>
        <strain evidence="2">JCM 6242</strain>
    </source>
</reference>
<keyword evidence="2" id="KW-1185">Reference proteome</keyword>
<dbReference type="InterPro" id="IPR023393">
    <property type="entry name" value="START-like_dom_sf"/>
</dbReference>